<evidence type="ECO:0000313" key="2">
    <source>
        <dbReference type="EMBL" id="CAD7574010.1"/>
    </source>
</evidence>
<evidence type="ECO:0000256" key="1">
    <source>
        <dbReference type="SAM" id="Coils"/>
    </source>
</evidence>
<dbReference type="PANTHER" id="PTHR28661:SF1">
    <property type="entry name" value="MICROTUBULE NUCLEATION FACTOR SSNA1"/>
    <property type="match status" value="1"/>
</dbReference>
<keyword evidence="1" id="KW-0175">Coiled coil</keyword>
<gene>
    <name evidence="2" type="ORF">TCMB3V08_LOCUS6630</name>
</gene>
<sequence>MQSLEELKNKRASLQVAIDQQENDKSLLQREIEKMHYRLAQINESLAKKITARTEYDRTIAETEAAYTKRSQHFSAHSKFEAIHQDQKIRETRSHSDNYIRYTLSYKNKTLDSEKAQGLLSLQQVPIGWIASWVTVDETMESGERAHPTEIRSSISPSSAVELDTTSALANYATEAAYVKRPIGDSLAESFRPIETRLTRPNDLILNVLTPKMEKCRNHDCETWQNA</sequence>
<name>A0A7R9J7Z9_TIMCA</name>
<dbReference type="AlphaFoldDB" id="A0A7R9J7Z9"/>
<accession>A0A7R9J7Z9</accession>
<feature type="coiled-coil region" evidence="1">
    <location>
        <begin position="4"/>
        <end position="38"/>
    </location>
</feature>
<dbReference type="PANTHER" id="PTHR28661">
    <property type="entry name" value="SJOEGREN SYNDROME NUCLEAR AUTOANTIGEN 1"/>
    <property type="match status" value="1"/>
</dbReference>
<reference evidence="2" key="1">
    <citation type="submission" date="2020-11" db="EMBL/GenBank/DDBJ databases">
        <authorList>
            <person name="Tran Van P."/>
        </authorList>
    </citation>
    <scope>NUCLEOTIDE SEQUENCE</scope>
</reference>
<dbReference type="EMBL" id="OE182019">
    <property type="protein sequence ID" value="CAD7574010.1"/>
    <property type="molecule type" value="Genomic_DNA"/>
</dbReference>
<proteinExistence type="predicted"/>
<dbReference type="GO" id="GO:0005813">
    <property type="term" value="C:centrosome"/>
    <property type="evidence" value="ECO:0007669"/>
    <property type="project" value="TreeGrafter"/>
</dbReference>
<dbReference type="GO" id="GO:0036064">
    <property type="term" value="C:ciliary basal body"/>
    <property type="evidence" value="ECO:0007669"/>
    <property type="project" value="TreeGrafter"/>
</dbReference>
<protein>
    <submittedName>
        <fullName evidence="2">(California timema) hypothetical protein</fullName>
    </submittedName>
</protein>
<dbReference type="InterPro" id="IPR033362">
    <property type="entry name" value="SSNA1_fam"/>
</dbReference>
<organism evidence="2">
    <name type="scientific">Timema californicum</name>
    <name type="common">California timema</name>
    <name type="synonym">Walking stick</name>
    <dbReference type="NCBI Taxonomy" id="61474"/>
    <lineage>
        <taxon>Eukaryota</taxon>
        <taxon>Metazoa</taxon>
        <taxon>Ecdysozoa</taxon>
        <taxon>Arthropoda</taxon>
        <taxon>Hexapoda</taxon>
        <taxon>Insecta</taxon>
        <taxon>Pterygota</taxon>
        <taxon>Neoptera</taxon>
        <taxon>Polyneoptera</taxon>
        <taxon>Phasmatodea</taxon>
        <taxon>Timematodea</taxon>
        <taxon>Timematoidea</taxon>
        <taxon>Timematidae</taxon>
        <taxon>Timema</taxon>
    </lineage>
</organism>